<comment type="caution">
    <text evidence="1">The sequence shown here is derived from an EMBL/GenBank/DDBJ whole genome shotgun (WGS) entry which is preliminary data.</text>
</comment>
<evidence type="ECO:0000313" key="1">
    <source>
        <dbReference type="EMBL" id="EHM45202.1"/>
    </source>
</evidence>
<dbReference type="RefSeq" id="WP_004090870.1">
    <property type="nucleotide sequence ID" value="NZ_JH417499.1"/>
</dbReference>
<name>G9Y3T6_HAFAL</name>
<dbReference type="PATRIC" id="fig|1002364.3.peg.1120"/>
<evidence type="ECO:0000313" key="2">
    <source>
        <dbReference type="Proteomes" id="UP000005959"/>
    </source>
</evidence>
<dbReference type="AlphaFoldDB" id="G9Y3T6"/>
<dbReference type="Proteomes" id="UP000005959">
    <property type="component" value="Unassembled WGS sequence"/>
</dbReference>
<dbReference type="Pfam" id="PF26207">
    <property type="entry name" value="Phage_phiTE_015"/>
    <property type="match status" value="1"/>
</dbReference>
<gene>
    <name evidence="1" type="ORF">HMPREF0454_01216</name>
</gene>
<protein>
    <submittedName>
        <fullName evidence="1">Uncharacterized protein</fullName>
    </submittedName>
</protein>
<organism evidence="1 2">
    <name type="scientific">Hafnia alvei ATCC 51873</name>
    <dbReference type="NCBI Taxonomy" id="1002364"/>
    <lineage>
        <taxon>Bacteria</taxon>
        <taxon>Pseudomonadati</taxon>
        <taxon>Pseudomonadota</taxon>
        <taxon>Gammaproteobacteria</taxon>
        <taxon>Enterobacterales</taxon>
        <taxon>Hafniaceae</taxon>
        <taxon>Hafnia</taxon>
    </lineage>
</organism>
<sequence>MTSREQFEAWLCAQPHVLNVGVEQDGTYTLHEDRVAWEAWQASREAVEVELPSLKQTDSGERYVWSDGVFNFKEDAIKAIRAAGIKVIEGEKKNG</sequence>
<dbReference type="HOGENOM" id="CLU_153776_4_0_6"/>
<proteinExistence type="predicted"/>
<dbReference type="EMBL" id="AGCI01000021">
    <property type="protein sequence ID" value="EHM45202.1"/>
    <property type="molecule type" value="Genomic_DNA"/>
</dbReference>
<reference evidence="1 2" key="1">
    <citation type="submission" date="2011-08" db="EMBL/GenBank/DDBJ databases">
        <authorList>
            <person name="Weinstock G."/>
            <person name="Sodergren E."/>
            <person name="Clifton S."/>
            <person name="Fulton L."/>
            <person name="Fulton B."/>
            <person name="Courtney L."/>
            <person name="Fronick C."/>
            <person name="Harrison M."/>
            <person name="Strong C."/>
            <person name="Farmer C."/>
            <person name="Delahaunty K."/>
            <person name="Markovic C."/>
            <person name="Hall O."/>
            <person name="Minx P."/>
            <person name="Tomlinson C."/>
            <person name="Mitreva M."/>
            <person name="Hou S."/>
            <person name="Chen J."/>
            <person name="Wollam A."/>
            <person name="Pepin K.H."/>
            <person name="Johnson M."/>
            <person name="Bhonagiri V."/>
            <person name="Zhang X."/>
            <person name="Suruliraj S."/>
            <person name="Warren W."/>
            <person name="Chinwalla A."/>
            <person name="Mardis E.R."/>
            <person name="Wilson R.K."/>
        </authorList>
    </citation>
    <scope>NUCLEOTIDE SEQUENCE [LARGE SCALE GENOMIC DNA]</scope>
    <source>
        <strain evidence="1 2">ATCC 51873</strain>
    </source>
</reference>
<accession>G9Y3T6</accession>
<dbReference type="InterPro" id="IPR058601">
    <property type="entry name" value="Phage_phiTE_015-like"/>
</dbReference>